<dbReference type="OrthoDB" id="9781577at2"/>
<dbReference type="NCBIfam" id="TIGR00421">
    <property type="entry name" value="ubiX_pad"/>
    <property type="match status" value="1"/>
</dbReference>
<evidence type="ECO:0000256" key="1">
    <source>
        <dbReference type="ARBA" id="ARBA00022602"/>
    </source>
</evidence>
<evidence type="ECO:0000259" key="8">
    <source>
        <dbReference type="Pfam" id="PF02441"/>
    </source>
</evidence>
<feature type="binding site" evidence="7">
    <location>
        <position position="191"/>
    </location>
    <ligand>
        <name>dimethylallyl phosphate</name>
        <dbReference type="ChEBI" id="CHEBI:88052"/>
    </ligand>
</feature>
<keyword evidence="1 7" id="KW-0637">Prenyltransferase</keyword>
<dbReference type="GO" id="GO:0016829">
    <property type="term" value="F:lyase activity"/>
    <property type="evidence" value="ECO:0007669"/>
    <property type="project" value="UniProtKB-KW"/>
</dbReference>
<dbReference type="Proteomes" id="UP000005297">
    <property type="component" value="Unassembled WGS sequence"/>
</dbReference>
<feature type="binding site" evidence="7">
    <location>
        <begin position="19"/>
        <end position="21"/>
    </location>
    <ligand>
        <name>FMN</name>
        <dbReference type="ChEBI" id="CHEBI:58210"/>
    </ligand>
</feature>
<dbReference type="InterPro" id="IPR036551">
    <property type="entry name" value="Flavin_trans-like"/>
</dbReference>
<evidence type="ECO:0000313" key="10">
    <source>
        <dbReference type="Proteomes" id="UP000005297"/>
    </source>
</evidence>
<comment type="similarity">
    <text evidence="6 7">Belongs to the UbiX/PAD1 family.</text>
</comment>
<feature type="domain" description="Flavoprotein" evidence="8">
    <location>
        <begin position="13"/>
        <end position="195"/>
    </location>
</feature>
<gene>
    <name evidence="7" type="primary">ubiX</name>
    <name evidence="9" type="ORF">SPV1_03183</name>
</gene>
<feature type="binding site" evidence="7">
    <location>
        <position position="145"/>
    </location>
    <ligand>
        <name>FMN</name>
        <dbReference type="ChEBI" id="CHEBI:58210"/>
    </ligand>
</feature>
<keyword evidence="3 7" id="KW-0288">FMN</keyword>
<dbReference type="SUPFAM" id="SSF52507">
    <property type="entry name" value="Homo-oligomeric flavin-containing Cys decarboxylases, HFCD"/>
    <property type="match status" value="1"/>
</dbReference>
<feature type="binding site" evidence="7">
    <location>
        <position position="175"/>
    </location>
    <ligand>
        <name>dimethylallyl phosphate</name>
        <dbReference type="ChEBI" id="CHEBI:88052"/>
    </ligand>
</feature>
<dbReference type="eggNOG" id="COG0163">
    <property type="taxonomic scope" value="Bacteria"/>
</dbReference>
<dbReference type="InParanoid" id="Q0EXP0"/>
<comment type="caution">
    <text evidence="9">The sequence shown here is derived from an EMBL/GenBank/DDBJ whole genome shotgun (WGS) entry which is preliminary data.</text>
</comment>
<organism evidence="9 10">
    <name type="scientific">Mariprofundus ferrooxydans PV-1</name>
    <dbReference type="NCBI Taxonomy" id="314345"/>
    <lineage>
        <taxon>Bacteria</taxon>
        <taxon>Pseudomonadati</taxon>
        <taxon>Pseudomonadota</taxon>
        <taxon>Candidatius Mariprofundia</taxon>
        <taxon>Mariprofundales</taxon>
        <taxon>Mariprofundaceae</taxon>
        <taxon>Mariprofundus</taxon>
    </lineage>
</organism>
<protein>
    <recommendedName>
        <fullName evidence="7">Flavin prenyltransferase UbiX</fullName>
        <ecNumber evidence="7">2.5.1.129</ecNumber>
    </recommendedName>
</protein>
<dbReference type="EC" id="2.5.1.129" evidence="7"/>
<dbReference type="HOGENOM" id="CLU_074522_0_0_0"/>
<evidence type="ECO:0000256" key="5">
    <source>
        <dbReference type="ARBA" id="ARBA00050612"/>
    </source>
</evidence>
<comment type="catalytic activity">
    <reaction evidence="5 7">
        <text>dimethylallyl phosphate + FMNH2 = prenylated FMNH2 + phosphate</text>
        <dbReference type="Rhea" id="RHEA:37743"/>
        <dbReference type="ChEBI" id="CHEBI:43474"/>
        <dbReference type="ChEBI" id="CHEBI:57618"/>
        <dbReference type="ChEBI" id="CHEBI:87467"/>
        <dbReference type="ChEBI" id="CHEBI:88052"/>
        <dbReference type="EC" id="2.5.1.129"/>
    </reaction>
</comment>
<reference evidence="9 10" key="1">
    <citation type="submission" date="2006-09" db="EMBL/GenBank/DDBJ databases">
        <authorList>
            <person name="Emerson D."/>
            <person name="Ferriera S."/>
            <person name="Johnson J."/>
            <person name="Kravitz S."/>
            <person name="Halpern A."/>
            <person name="Remington K."/>
            <person name="Beeson K."/>
            <person name="Tran B."/>
            <person name="Rogers Y.-H."/>
            <person name="Friedman R."/>
            <person name="Venter J.C."/>
        </authorList>
    </citation>
    <scope>NUCLEOTIDE SEQUENCE [LARGE SCALE GENOMIC DNA]</scope>
    <source>
        <strain evidence="9 10">PV-1</strain>
    </source>
</reference>
<dbReference type="FunCoup" id="Q0EXP0">
    <property type="interactions" value="229"/>
</dbReference>
<evidence type="ECO:0000256" key="2">
    <source>
        <dbReference type="ARBA" id="ARBA00022630"/>
    </source>
</evidence>
<keyword evidence="10" id="KW-1185">Reference proteome</keyword>
<evidence type="ECO:0000256" key="4">
    <source>
        <dbReference type="ARBA" id="ARBA00022679"/>
    </source>
</evidence>
<proteinExistence type="inferred from homology"/>
<keyword evidence="4 7" id="KW-0808">Transferase</keyword>
<dbReference type="EMBL" id="AATS01000013">
    <property type="protein sequence ID" value="EAU54007.1"/>
    <property type="molecule type" value="Genomic_DNA"/>
</dbReference>
<feature type="binding site" evidence="7">
    <location>
        <position position="45"/>
    </location>
    <ligand>
        <name>FMN</name>
        <dbReference type="ChEBI" id="CHEBI:58210"/>
    </ligand>
</feature>
<evidence type="ECO:0000256" key="6">
    <source>
        <dbReference type="ARBA" id="ARBA00060793"/>
    </source>
</evidence>
<dbReference type="AlphaFoldDB" id="Q0EXP0"/>
<evidence type="ECO:0000313" key="9">
    <source>
        <dbReference type="EMBL" id="EAU54007.1"/>
    </source>
</evidence>
<name>Q0EXP0_9PROT</name>
<evidence type="ECO:0000256" key="3">
    <source>
        <dbReference type="ARBA" id="ARBA00022643"/>
    </source>
</evidence>
<dbReference type="RefSeq" id="WP_009850969.1">
    <property type="nucleotide sequence ID" value="NZ_DS022295.1"/>
</dbReference>
<dbReference type="STRING" id="314344.AL013_12310"/>
<dbReference type="InterPro" id="IPR003382">
    <property type="entry name" value="Flavoprotein"/>
</dbReference>
<dbReference type="HAMAP" id="MF_01984">
    <property type="entry name" value="ubiX_pad"/>
    <property type="match status" value="1"/>
</dbReference>
<dbReference type="NCBIfam" id="NF004685">
    <property type="entry name" value="PRK06029.1"/>
    <property type="match status" value="1"/>
</dbReference>
<keyword evidence="2 7" id="KW-0285">Flavoprotein</keyword>
<dbReference type="InterPro" id="IPR004507">
    <property type="entry name" value="UbiX-like"/>
</dbReference>
<dbReference type="GO" id="GO:0106141">
    <property type="term" value="F:flavin prenyltransferase activity"/>
    <property type="evidence" value="ECO:0007669"/>
    <property type="project" value="UniProtKB-EC"/>
</dbReference>
<sequence length="208" mass="22557">MNNNTIEQADEPVIVAVTGASGAPYALRLIQRLARTGMTQHLLLSDAARVVLKQEVDLDLPAEPKLAAQALASALGVDADAIHCYGTRDWFSPSASGSAGIRRMIVIPCSMGTLARIACGASDNLIERAADVMIKERRQLILVPRETPLSAIHLENMLKLARLGVDIIPAMPGFYHRPETLDDIIDFVVDRALSHMDIATPEAKKWGQ</sequence>
<comment type="function">
    <text evidence="7">Flavin prenyltransferase that catalyzes the synthesis of the prenylated FMN cofactor (prenyl-FMN) for 4-hydroxy-3-polyprenylbenzoic acid decarboxylase UbiD. The prenyltransferase is metal-independent and links a dimethylallyl moiety from dimethylallyl monophosphate (DMAP) to the flavin N5 and C6 atoms of FMN.</text>
</comment>
<dbReference type="Gene3D" id="3.40.50.1950">
    <property type="entry name" value="Flavin prenyltransferase-like"/>
    <property type="match status" value="1"/>
</dbReference>
<dbReference type="FunFam" id="3.40.50.1950:FF:000001">
    <property type="entry name" value="Flavin prenyltransferase UbiX"/>
    <property type="match status" value="1"/>
</dbReference>
<dbReference type="Pfam" id="PF02441">
    <property type="entry name" value="Flavoprotein"/>
    <property type="match status" value="1"/>
</dbReference>
<feature type="binding site" evidence="7">
    <location>
        <begin position="110"/>
        <end position="113"/>
    </location>
    <ligand>
        <name>FMN</name>
        <dbReference type="ChEBI" id="CHEBI:58210"/>
    </ligand>
</feature>
<accession>Q0EXP0</accession>
<keyword evidence="9" id="KW-0456">Lyase</keyword>
<comment type="caution">
    <text evidence="7">Lacks conserved residue(s) required for the propagation of feature annotation.</text>
</comment>
<evidence type="ECO:0000256" key="7">
    <source>
        <dbReference type="HAMAP-Rule" id="MF_01984"/>
    </source>
</evidence>